<dbReference type="InterPro" id="IPR051533">
    <property type="entry name" value="WaaL-like"/>
</dbReference>
<dbReference type="InterPro" id="IPR007016">
    <property type="entry name" value="O-antigen_ligase-rel_domated"/>
</dbReference>
<feature type="transmembrane region" description="Helical" evidence="5">
    <location>
        <begin position="114"/>
        <end position="133"/>
    </location>
</feature>
<dbReference type="EMBL" id="FOVF01000014">
    <property type="protein sequence ID" value="SFN32490.1"/>
    <property type="molecule type" value="Genomic_DNA"/>
</dbReference>
<evidence type="ECO:0000256" key="3">
    <source>
        <dbReference type="ARBA" id="ARBA00022989"/>
    </source>
</evidence>
<accession>A0A1I4Y4R8</accession>
<dbReference type="OrthoDB" id="8554812at2"/>
<gene>
    <name evidence="7" type="ORF">SAMN05216289_11468</name>
</gene>
<keyword evidence="3 5" id="KW-1133">Transmembrane helix</keyword>
<feature type="transmembrane region" description="Helical" evidence="5">
    <location>
        <begin position="61"/>
        <end position="81"/>
    </location>
</feature>
<feature type="domain" description="O-antigen ligase-related" evidence="6">
    <location>
        <begin position="187"/>
        <end position="345"/>
    </location>
</feature>
<keyword evidence="8" id="KW-1185">Reference proteome</keyword>
<protein>
    <submittedName>
        <fullName evidence="7">O-antigen ligase</fullName>
    </submittedName>
</protein>
<evidence type="ECO:0000256" key="1">
    <source>
        <dbReference type="ARBA" id="ARBA00004141"/>
    </source>
</evidence>
<evidence type="ECO:0000256" key="2">
    <source>
        <dbReference type="ARBA" id="ARBA00022692"/>
    </source>
</evidence>
<dbReference type="STRING" id="578942.SAMN05216289_11468"/>
<reference evidence="7 8" key="1">
    <citation type="submission" date="2016-10" db="EMBL/GenBank/DDBJ databases">
        <authorList>
            <person name="de Groot N.N."/>
        </authorList>
    </citation>
    <scope>NUCLEOTIDE SEQUENCE [LARGE SCALE GENOMIC DNA]</scope>
    <source>
        <strain evidence="7 8">CGMCC 1.7659</strain>
    </source>
</reference>
<feature type="transmembrane region" description="Helical" evidence="5">
    <location>
        <begin position="12"/>
        <end position="27"/>
    </location>
</feature>
<dbReference type="GO" id="GO:0016874">
    <property type="term" value="F:ligase activity"/>
    <property type="evidence" value="ECO:0007669"/>
    <property type="project" value="UniProtKB-KW"/>
</dbReference>
<keyword evidence="7" id="KW-0436">Ligase</keyword>
<feature type="transmembrane region" description="Helical" evidence="5">
    <location>
        <begin position="33"/>
        <end position="49"/>
    </location>
</feature>
<sequence>MMLASPQRRGELAALLVVLGVLVLLPIGRSSELPVLVAALVGLGLLVRYRSSLLSDAGLRLILILFACYWLPIVFSGFAAVAPAKTWMTALETLRFLPLAVFVAWALRRAEVWPAVHVSIAAICGLWLVDAWIQYLTGNSLGGAPEAERLAGIFGAGNLKLGPVLATLAPFLLLVARERTGRLGLLLAFVALLIPILLAGSRAAWLSYALVCVVFAWRETRDFRRFLPLLIGVLLGVAFSIGMAWRGSAGFGARIERSLLALQGTSAAIDDASAGRLSIWQTAYAMIRAHPLTGVGARGFRYDYPQHAAPGDRFVDARTGVGASHAHQVVLEVLSETGLVGFLFWTLGVTVAIRAWRRARPAQRARAFAPGLALVAMCFPLNTHLAFYSAWWGLFFWWLLALFTAALAAAAQQADGDAANHRGGADQHAP</sequence>
<feature type="transmembrane region" description="Helical" evidence="5">
    <location>
        <begin position="183"/>
        <end position="199"/>
    </location>
</feature>
<dbReference type="PANTHER" id="PTHR37422:SF21">
    <property type="entry name" value="EXOQ-LIKE PROTEIN"/>
    <property type="match status" value="1"/>
</dbReference>
<dbReference type="PANTHER" id="PTHR37422">
    <property type="entry name" value="TEICHURONIC ACID BIOSYNTHESIS PROTEIN TUAE"/>
    <property type="match status" value="1"/>
</dbReference>
<evidence type="ECO:0000313" key="7">
    <source>
        <dbReference type="EMBL" id="SFN32490.1"/>
    </source>
</evidence>
<feature type="transmembrane region" description="Helical" evidence="5">
    <location>
        <begin position="87"/>
        <end position="107"/>
    </location>
</feature>
<evidence type="ECO:0000313" key="8">
    <source>
        <dbReference type="Proteomes" id="UP000198575"/>
    </source>
</evidence>
<name>A0A1I4Y4R8_9GAMM</name>
<dbReference type="Proteomes" id="UP000198575">
    <property type="component" value="Unassembled WGS sequence"/>
</dbReference>
<dbReference type="GO" id="GO:0016020">
    <property type="term" value="C:membrane"/>
    <property type="evidence" value="ECO:0007669"/>
    <property type="project" value="UniProtKB-SubCell"/>
</dbReference>
<feature type="transmembrane region" description="Helical" evidence="5">
    <location>
        <begin position="153"/>
        <end position="176"/>
    </location>
</feature>
<proteinExistence type="predicted"/>
<evidence type="ECO:0000256" key="5">
    <source>
        <dbReference type="SAM" id="Phobius"/>
    </source>
</evidence>
<dbReference type="AlphaFoldDB" id="A0A1I4Y4R8"/>
<evidence type="ECO:0000256" key="4">
    <source>
        <dbReference type="ARBA" id="ARBA00023136"/>
    </source>
</evidence>
<evidence type="ECO:0000259" key="6">
    <source>
        <dbReference type="Pfam" id="PF04932"/>
    </source>
</evidence>
<feature type="transmembrane region" description="Helical" evidence="5">
    <location>
        <begin position="394"/>
        <end position="411"/>
    </location>
</feature>
<keyword evidence="4 5" id="KW-0472">Membrane</keyword>
<feature type="transmembrane region" description="Helical" evidence="5">
    <location>
        <begin position="227"/>
        <end position="245"/>
    </location>
</feature>
<dbReference type="Pfam" id="PF04932">
    <property type="entry name" value="Wzy_C"/>
    <property type="match status" value="1"/>
</dbReference>
<keyword evidence="2 5" id="KW-0812">Transmembrane</keyword>
<comment type="subcellular location">
    <subcellularLocation>
        <location evidence="1">Membrane</location>
        <topology evidence="1">Multi-pass membrane protein</topology>
    </subcellularLocation>
</comment>
<organism evidence="7 8">
    <name type="scientific">Dokdonella immobilis</name>
    <dbReference type="NCBI Taxonomy" id="578942"/>
    <lineage>
        <taxon>Bacteria</taxon>
        <taxon>Pseudomonadati</taxon>
        <taxon>Pseudomonadota</taxon>
        <taxon>Gammaproteobacteria</taxon>
        <taxon>Lysobacterales</taxon>
        <taxon>Rhodanobacteraceae</taxon>
        <taxon>Dokdonella</taxon>
    </lineage>
</organism>
<feature type="transmembrane region" description="Helical" evidence="5">
    <location>
        <begin position="368"/>
        <end position="388"/>
    </location>
</feature>